<dbReference type="PROSITE" id="PS51178">
    <property type="entry name" value="PASTA"/>
    <property type="match status" value="2"/>
</dbReference>
<dbReference type="Pfam" id="PF03793">
    <property type="entry name" value="PASTA"/>
    <property type="match status" value="2"/>
</dbReference>
<dbReference type="RefSeq" id="WP_377907069.1">
    <property type="nucleotide sequence ID" value="NZ_JBHRZS010000007.1"/>
</dbReference>
<dbReference type="EMBL" id="JBHRZS010000007">
    <property type="protein sequence ID" value="MFC3881720.1"/>
    <property type="molecule type" value="Genomic_DNA"/>
</dbReference>
<feature type="domain" description="PASTA" evidence="2">
    <location>
        <begin position="41"/>
        <end position="108"/>
    </location>
</feature>
<organism evidence="3 4">
    <name type="scientific">Algoriphagus namhaensis</name>
    <dbReference type="NCBI Taxonomy" id="915353"/>
    <lineage>
        <taxon>Bacteria</taxon>
        <taxon>Pseudomonadati</taxon>
        <taxon>Bacteroidota</taxon>
        <taxon>Cytophagia</taxon>
        <taxon>Cytophagales</taxon>
        <taxon>Cyclobacteriaceae</taxon>
        <taxon>Algoriphagus</taxon>
    </lineage>
</organism>
<keyword evidence="1" id="KW-0472">Membrane</keyword>
<dbReference type="InterPro" id="IPR005543">
    <property type="entry name" value="PASTA_dom"/>
</dbReference>
<feature type="domain" description="PASTA" evidence="2">
    <location>
        <begin position="183"/>
        <end position="250"/>
    </location>
</feature>
<protein>
    <submittedName>
        <fullName evidence="3">PASTA domain-containing protein</fullName>
    </submittedName>
</protein>
<keyword evidence="1" id="KW-1133">Transmembrane helix</keyword>
<keyword evidence="1" id="KW-0812">Transmembrane</keyword>
<dbReference type="CDD" id="cd06577">
    <property type="entry name" value="PASTA_pknB"/>
    <property type="match status" value="3"/>
</dbReference>
<dbReference type="Proteomes" id="UP001595805">
    <property type="component" value="Unassembled WGS sequence"/>
</dbReference>
<evidence type="ECO:0000313" key="4">
    <source>
        <dbReference type="Proteomes" id="UP001595805"/>
    </source>
</evidence>
<proteinExistence type="predicted"/>
<name>A0ABV8AVQ6_9BACT</name>
<reference evidence="4" key="1">
    <citation type="journal article" date="2019" name="Int. J. Syst. Evol. Microbiol.">
        <title>The Global Catalogue of Microorganisms (GCM) 10K type strain sequencing project: providing services to taxonomists for standard genome sequencing and annotation.</title>
        <authorList>
            <consortium name="The Broad Institute Genomics Platform"/>
            <consortium name="The Broad Institute Genome Sequencing Center for Infectious Disease"/>
            <person name="Wu L."/>
            <person name="Ma J."/>
        </authorList>
    </citation>
    <scope>NUCLEOTIDE SEQUENCE [LARGE SCALE GENOMIC DNA]</scope>
    <source>
        <strain evidence="4">CCUG 60523</strain>
    </source>
</reference>
<evidence type="ECO:0000259" key="2">
    <source>
        <dbReference type="PROSITE" id="PS51178"/>
    </source>
</evidence>
<keyword evidence="4" id="KW-1185">Reference proteome</keyword>
<dbReference type="SMART" id="SM00740">
    <property type="entry name" value="PASTA"/>
    <property type="match status" value="3"/>
</dbReference>
<accession>A0ABV8AVQ6</accession>
<dbReference type="Gene3D" id="3.30.10.20">
    <property type="match status" value="3"/>
</dbReference>
<sequence length="253" mass="27609">MSSFGYSLRKVLVNLTIILALSALLGYLFLKLYLPMYTNHGETVSVPELTGYTFDEVKSKLEDAGLQYEVSPDSAYSTEAKPLAVLKHIPASNTLVKNGRKIYLTLNARNAPLLKMPNLVNTQLKNVQEILANMGLERGDIVYVPDIGINVVLEQKYRGQNIPEGADIPKGATIDLVVGDGLGNQILQVPNMLGLEESEAEFVILGSGLRVGQKIYMTNDTVPAGRVFSQTPQAGSQVKTGEIIELWVSKESN</sequence>
<comment type="caution">
    <text evidence="3">The sequence shown here is derived from an EMBL/GenBank/DDBJ whole genome shotgun (WGS) entry which is preliminary data.</text>
</comment>
<feature type="transmembrane region" description="Helical" evidence="1">
    <location>
        <begin position="12"/>
        <end position="30"/>
    </location>
</feature>
<gene>
    <name evidence="3" type="ORF">ACFOSV_16105</name>
</gene>
<evidence type="ECO:0000256" key="1">
    <source>
        <dbReference type="SAM" id="Phobius"/>
    </source>
</evidence>
<evidence type="ECO:0000313" key="3">
    <source>
        <dbReference type="EMBL" id="MFC3881720.1"/>
    </source>
</evidence>